<dbReference type="SUPFAM" id="SSF55811">
    <property type="entry name" value="Nudix"/>
    <property type="match status" value="1"/>
</dbReference>
<evidence type="ECO:0000256" key="4">
    <source>
        <dbReference type="ARBA" id="ARBA00022842"/>
    </source>
</evidence>
<dbReference type="RefSeq" id="WP_093361517.1">
    <property type="nucleotide sequence ID" value="NZ_FOLG01000009.1"/>
</dbReference>
<dbReference type="STRING" id="441112.SAMN04488094_109141"/>
<dbReference type="Pfam" id="PF00293">
    <property type="entry name" value="NUDIX"/>
    <property type="match status" value="1"/>
</dbReference>
<dbReference type="PANTHER" id="PTHR12629:SF0">
    <property type="entry name" value="DIPHOSPHOINOSITOL-POLYPHOSPHATE DIPHOSPHATASE"/>
    <property type="match status" value="1"/>
</dbReference>
<dbReference type="EMBL" id="FOLG01000009">
    <property type="protein sequence ID" value="SFC79907.1"/>
    <property type="molecule type" value="Genomic_DNA"/>
</dbReference>
<dbReference type="Gene3D" id="3.90.79.10">
    <property type="entry name" value="Nucleoside Triphosphate Pyrophosphohydrolase"/>
    <property type="match status" value="1"/>
</dbReference>
<sequence length="154" mass="17225">MIRPLHIIWQRFLRPMLQRPSGLQVAALCRREGASGPEVLLVSSRGTGRWIIPKGWPIRGLGSAEAALQEAWEEAGVRRGDADTEPCGTYTYHKRLAGGLAIPVETLVFPVRVKEMSDSYPEVRQRKRVWVSPKSAAEMVGEPELKQILLKLQS</sequence>
<dbReference type="PROSITE" id="PS51462">
    <property type="entry name" value="NUDIX"/>
    <property type="match status" value="1"/>
</dbReference>
<organism evidence="6 7">
    <name type="scientific">Tropicimonas isoalkanivorans</name>
    <dbReference type="NCBI Taxonomy" id="441112"/>
    <lineage>
        <taxon>Bacteria</taxon>
        <taxon>Pseudomonadati</taxon>
        <taxon>Pseudomonadota</taxon>
        <taxon>Alphaproteobacteria</taxon>
        <taxon>Rhodobacterales</taxon>
        <taxon>Roseobacteraceae</taxon>
        <taxon>Tropicimonas</taxon>
    </lineage>
</organism>
<dbReference type="GO" id="GO:0008486">
    <property type="term" value="F:diphosphoinositol-polyphosphate diphosphatase activity"/>
    <property type="evidence" value="ECO:0007669"/>
    <property type="project" value="TreeGrafter"/>
</dbReference>
<proteinExistence type="predicted"/>
<dbReference type="GO" id="GO:0034432">
    <property type="term" value="F:bis(5'-adenosyl)-pentaphosphatase activity"/>
    <property type="evidence" value="ECO:0007669"/>
    <property type="project" value="TreeGrafter"/>
</dbReference>
<dbReference type="InterPro" id="IPR000086">
    <property type="entry name" value="NUDIX_hydrolase_dom"/>
</dbReference>
<keyword evidence="3" id="KW-0378">Hydrolase</keyword>
<dbReference type="GO" id="GO:0046872">
    <property type="term" value="F:metal ion binding"/>
    <property type="evidence" value="ECO:0007669"/>
    <property type="project" value="UniProtKB-KW"/>
</dbReference>
<evidence type="ECO:0000259" key="5">
    <source>
        <dbReference type="PROSITE" id="PS51462"/>
    </source>
</evidence>
<evidence type="ECO:0000256" key="1">
    <source>
        <dbReference type="ARBA" id="ARBA00001946"/>
    </source>
</evidence>
<dbReference type="GO" id="GO:0034431">
    <property type="term" value="F:bis(5'-adenosyl)-hexaphosphatase activity"/>
    <property type="evidence" value="ECO:0007669"/>
    <property type="project" value="TreeGrafter"/>
</dbReference>
<dbReference type="GO" id="GO:0071543">
    <property type="term" value="P:diphosphoinositol polyphosphate metabolic process"/>
    <property type="evidence" value="ECO:0007669"/>
    <property type="project" value="TreeGrafter"/>
</dbReference>
<dbReference type="OrthoDB" id="7066910at2"/>
<dbReference type="GO" id="GO:1901911">
    <property type="term" value="P:adenosine 5'-(hexahydrogen pentaphosphate) catabolic process"/>
    <property type="evidence" value="ECO:0007669"/>
    <property type="project" value="TreeGrafter"/>
</dbReference>
<reference evidence="6 7" key="1">
    <citation type="submission" date="2016-10" db="EMBL/GenBank/DDBJ databases">
        <authorList>
            <person name="de Groot N.N."/>
        </authorList>
    </citation>
    <scope>NUCLEOTIDE SEQUENCE [LARGE SCALE GENOMIC DNA]</scope>
    <source>
        <strain evidence="6 7">DSM 19548</strain>
    </source>
</reference>
<evidence type="ECO:0000313" key="7">
    <source>
        <dbReference type="Proteomes" id="UP000198728"/>
    </source>
</evidence>
<dbReference type="GO" id="GO:0000298">
    <property type="term" value="F:endopolyphosphatase activity"/>
    <property type="evidence" value="ECO:0007669"/>
    <property type="project" value="TreeGrafter"/>
</dbReference>
<evidence type="ECO:0000313" key="6">
    <source>
        <dbReference type="EMBL" id="SFC79907.1"/>
    </source>
</evidence>
<name>A0A1I1M317_9RHOB</name>
<evidence type="ECO:0000256" key="2">
    <source>
        <dbReference type="ARBA" id="ARBA00022723"/>
    </source>
</evidence>
<dbReference type="CDD" id="cd04666">
    <property type="entry name" value="NUDIX_DIPP2_like_Nudt4"/>
    <property type="match status" value="1"/>
</dbReference>
<evidence type="ECO:0000256" key="3">
    <source>
        <dbReference type="ARBA" id="ARBA00022801"/>
    </source>
</evidence>
<keyword evidence="4" id="KW-0460">Magnesium</keyword>
<feature type="domain" description="Nudix hydrolase" evidence="5">
    <location>
        <begin position="20"/>
        <end position="153"/>
    </location>
</feature>
<accession>A0A1I1M317</accession>
<dbReference type="GO" id="GO:1901909">
    <property type="term" value="P:diadenosine hexaphosphate catabolic process"/>
    <property type="evidence" value="ECO:0007669"/>
    <property type="project" value="TreeGrafter"/>
</dbReference>
<dbReference type="Proteomes" id="UP000198728">
    <property type="component" value="Unassembled WGS sequence"/>
</dbReference>
<protein>
    <submittedName>
        <fullName evidence="6">8-oxo-dGTP pyrophosphatase MutT, NUDIX family</fullName>
    </submittedName>
</protein>
<dbReference type="InterPro" id="IPR047198">
    <property type="entry name" value="DDP-like_NUDIX"/>
</dbReference>
<dbReference type="GO" id="GO:1901907">
    <property type="term" value="P:diadenosine pentaphosphate catabolic process"/>
    <property type="evidence" value="ECO:0007669"/>
    <property type="project" value="TreeGrafter"/>
</dbReference>
<dbReference type="InterPro" id="IPR015797">
    <property type="entry name" value="NUDIX_hydrolase-like_dom_sf"/>
</dbReference>
<keyword evidence="2" id="KW-0479">Metal-binding</keyword>
<keyword evidence="7" id="KW-1185">Reference proteome</keyword>
<dbReference type="AlphaFoldDB" id="A0A1I1M317"/>
<gene>
    <name evidence="6" type="ORF">SAMN04488094_109141</name>
</gene>
<dbReference type="GO" id="GO:0005737">
    <property type="term" value="C:cytoplasm"/>
    <property type="evidence" value="ECO:0007669"/>
    <property type="project" value="TreeGrafter"/>
</dbReference>
<dbReference type="PANTHER" id="PTHR12629">
    <property type="entry name" value="DIPHOSPHOINOSITOL POLYPHOSPHATE PHOSPHOHYDROLASE"/>
    <property type="match status" value="1"/>
</dbReference>
<comment type="cofactor">
    <cofactor evidence="1">
        <name>Mg(2+)</name>
        <dbReference type="ChEBI" id="CHEBI:18420"/>
    </cofactor>
</comment>